<proteinExistence type="predicted"/>
<dbReference type="OrthoDB" id="244107at2759"/>
<feature type="region of interest" description="Disordered" evidence="1">
    <location>
        <begin position="1"/>
        <end position="22"/>
    </location>
</feature>
<dbReference type="Gene3D" id="2.130.10.10">
    <property type="entry name" value="YVTN repeat-like/Quinoprotein amine dehydrogenase"/>
    <property type="match status" value="1"/>
</dbReference>
<dbReference type="InterPro" id="IPR015943">
    <property type="entry name" value="WD40/YVTN_repeat-like_dom_sf"/>
</dbReference>
<dbReference type="PANTHER" id="PTHR12616">
    <property type="entry name" value="VACUOLAR PROTEIN SORTING VPS41"/>
    <property type="match status" value="1"/>
</dbReference>
<dbReference type="InterPro" id="IPR045111">
    <property type="entry name" value="Vps41/Vps8"/>
</dbReference>
<evidence type="ECO:0000259" key="2">
    <source>
        <dbReference type="Pfam" id="PF23411"/>
    </source>
</evidence>
<dbReference type="PANTHER" id="PTHR12616:SF1">
    <property type="entry name" value="VACUOLAR PROTEIN SORTING-ASSOCIATED PROTEIN 41 HOMOLOG"/>
    <property type="match status" value="1"/>
</dbReference>
<evidence type="ECO:0000313" key="3">
    <source>
        <dbReference type="RefSeq" id="XP_016979034.1"/>
    </source>
</evidence>
<dbReference type="GO" id="GO:0005770">
    <property type="term" value="C:late endosome"/>
    <property type="evidence" value="ECO:0007669"/>
    <property type="project" value="TreeGrafter"/>
</dbReference>
<dbReference type="AlphaFoldDB" id="A0A6P4EQW0"/>
<feature type="compositionally biased region" description="Polar residues" evidence="1">
    <location>
        <begin position="1"/>
        <end position="13"/>
    </location>
</feature>
<dbReference type="GO" id="GO:0009267">
    <property type="term" value="P:cellular response to starvation"/>
    <property type="evidence" value="ECO:0007669"/>
    <property type="project" value="TreeGrafter"/>
</dbReference>
<dbReference type="SUPFAM" id="SSF50978">
    <property type="entry name" value="WD40 repeat-like"/>
    <property type="match status" value="1"/>
</dbReference>
<sequence length="148" mass="16584">MAEFLSTSSVSGTENREDEEVEPKFKYQRLANDLKNILNTDVVTSTAVHFKFLILGTFRGRVHLLDHQGNSVNSNLSNSERYTHQVAVNQIDVDPKGEYVATCSDDGKVNITGLFSCENNQNLSFGKFIKAVAVDPELRSRTRRFIVA</sequence>
<dbReference type="GO" id="GO:0030897">
    <property type="term" value="C:HOPS complex"/>
    <property type="evidence" value="ECO:0007669"/>
    <property type="project" value="TreeGrafter"/>
</dbReference>
<organism evidence="3">
    <name type="scientific">Drosophila rhopaloa</name>
    <name type="common">Fruit fly</name>
    <dbReference type="NCBI Taxonomy" id="1041015"/>
    <lineage>
        <taxon>Eukaryota</taxon>
        <taxon>Metazoa</taxon>
        <taxon>Ecdysozoa</taxon>
        <taxon>Arthropoda</taxon>
        <taxon>Hexapoda</taxon>
        <taxon>Insecta</taxon>
        <taxon>Pterygota</taxon>
        <taxon>Neoptera</taxon>
        <taxon>Endopterygota</taxon>
        <taxon>Diptera</taxon>
        <taxon>Brachycera</taxon>
        <taxon>Muscomorpha</taxon>
        <taxon>Ephydroidea</taxon>
        <taxon>Drosophilidae</taxon>
        <taxon>Drosophila</taxon>
        <taxon>Sophophora</taxon>
    </lineage>
</organism>
<dbReference type="GO" id="GO:0034058">
    <property type="term" value="P:endosomal vesicle fusion"/>
    <property type="evidence" value="ECO:0007669"/>
    <property type="project" value="TreeGrafter"/>
</dbReference>
<protein>
    <submittedName>
        <fullName evidence="3">Vacuolar protein sorting-associated protein 41 homolog isoform X2</fullName>
    </submittedName>
</protein>
<dbReference type="Pfam" id="PF23411">
    <property type="entry name" value="Beta-prop_Vps41"/>
    <property type="match status" value="1"/>
</dbReference>
<evidence type="ECO:0000256" key="1">
    <source>
        <dbReference type="SAM" id="MobiDB-lite"/>
    </source>
</evidence>
<accession>A0A6P4EQW0</accession>
<dbReference type="GO" id="GO:0016236">
    <property type="term" value="P:macroautophagy"/>
    <property type="evidence" value="ECO:0007669"/>
    <property type="project" value="TreeGrafter"/>
</dbReference>
<dbReference type="RefSeq" id="XP_016979034.1">
    <property type="nucleotide sequence ID" value="XM_017123545.1"/>
</dbReference>
<dbReference type="GO" id="GO:0006623">
    <property type="term" value="P:protein targeting to vacuole"/>
    <property type="evidence" value="ECO:0007669"/>
    <property type="project" value="InterPro"/>
</dbReference>
<dbReference type="InterPro" id="IPR057780">
    <property type="entry name" value="Beta-prop_Vps41"/>
</dbReference>
<feature type="domain" description="Vps41 beta-propeller" evidence="2">
    <location>
        <begin position="26"/>
        <end position="147"/>
    </location>
</feature>
<dbReference type="InterPro" id="IPR036322">
    <property type="entry name" value="WD40_repeat_dom_sf"/>
</dbReference>
<reference evidence="3" key="1">
    <citation type="submission" date="2025-08" db="UniProtKB">
        <authorList>
            <consortium name="RefSeq"/>
        </authorList>
    </citation>
    <scope>IDENTIFICATION</scope>
</reference>
<gene>
    <name evidence="3" type="primary">LOC108044499</name>
</gene>
<name>A0A6P4EQW0_DRORH</name>